<evidence type="ECO:0000313" key="4">
    <source>
        <dbReference type="EMBL" id="GAA3714853.1"/>
    </source>
</evidence>
<dbReference type="InterPro" id="IPR003646">
    <property type="entry name" value="SH3-like_bac-type"/>
</dbReference>
<sequence length="130" mass="13402">MHASRVGRRVATTVSGLLIAGTAALAATPANAASPVPQGDSHAAAAQPGQAPAGQPRGKVVARLPLSIRERATTNSRSLGSLQPGSVVYLRCKVRGQNVDGNNLWYRLGGGRGGYVAARYVQNLSPVPYC</sequence>
<accession>A0ABP7E881</accession>
<dbReference type="Pfam" id="PF08239">
    <property type="entry name" value="SH3_3"/>
    <property type="match status" value="1"/>
</dbReference>
<keyword evidence="5" id="KW-1185">Reference proteome</keyword>
<protein>
    <recommendedName>
        <fullName evidence="3">SH3b domain-containing protein</fullName>
    </recommendedName>
</protein>
<dbReference type="RefSeq" id="WP_345641833.1">
    <property type="nucleotide sequence ID" value="NZ_BAABEP010000004.1"/>
</dbReference>
<evidence type="ECO:0000256" key="1">
    <source>
        <dbReference type="SAM" id="MobiDB-lite"/>
    </source>
</evidence>
<evidence type="ECO:0000256" key="2">
    <source>
        <dbReference type="SAM" id="SignalP"/>
    </source>
</evidence>
<feature type="compositionally biased region" description="Low complexity" evidence="1">
    <location>
        <begin position="43"/>
        <end position="56"/>
    </location>
</feature>
<feature type="region of interest" description="Disordered" evidence="1">
    <location>
        <begin position="29"/>
        <end position="58"/>
    </location>
</feature>
<evidence type="ECO:0000313" key="5">
    <source>
        <dbReference type="Proteomes" id="UP001499884"/>
    </source>
</evidence>
<dbReference type="EMBL" id="BAABEP010000004">
    <property type="protein sequence ID" value="GAA3714853.1"/>
    <property type="molecule type" value="Genomic_DNA"/>
</dbReference>
<keyword evidence="2" id="KW-0732">Signal</keyword>
<comment type="caution">
    <text evidence="4">The sequence shown here is derived from an EMBL/GenBank/DDBJ whole genome shotgun (WGS) entry which is preliminary data.</text>
</comment>
<feature type="domain" description="SH3b" evidence="3">
    <location>
        <begin position="66"/>
        <end position="122"/>
    </location>
</feature>
<reference evidence="5" key="1">
    <citation type="journal article" date="2019" name="Int. J. Syst. Evol. Microbiol.">
        <title>The Global Catalogue of Microorganisms (GCM) 10K type strain sequencing project: providing services to taxonomists for standard genome sequencing and annotation.</title>
        <authorList>
            <consortium name="The Broad Institute Genomics Platform"/>
            <consortium name="The Broad Institute Genome Sequencing Center for Infectious Disease"/>
            <person name="Wu L."/>
            <person name="Ma J."/>
        </authorList>
    </citation>
    <scope>NUCLEOTIDE SEQUENCE [LARGE SCALE GENOMIC DNA]</scope>
    <source>
        <strain evidence="5">JCM 30846</strain>
    </source>
</reference>
<feature type="signal peptide" evidence="2">
    <location>
        <begin position="1"/>
        <end position="32"/>
    </location>
</feature>
<evidence type="ECO:0000259" key="3">
    <source>
        <dbReference type="Pfam" id="PF08239"/>
    </source>
</evidence>
<feature type="chain" id="PRO_5047357846" description="SH3b domain-containing protein" evidence="2">
    <location>
        <begin position="33"/>
        <end position="130"/>
    </location>
</feature>
<organism evidence="4 5">
    <name type="scientific">Streptomyces tremellae</name>
    <dbReference type="NCBI Taxonomy" id="1124239"/>
    <lineage>
        <taxon>Bacteria</taxon>
        <taxon>Bacillati</taxon>
        <taxon>Actinomycetota</taxon>
        <taxon>Actinomycetes</taxon>
        <taxon>Kitasatosporales</taxon>
        <taxon>Streptomycetaceae</taxon>
        <taxon>Streptomyces</taxon>
    </lineage>
</organism>
<name>A0ABP7E881_9ACTN</name>
<dbReference type="Proteomes" id="UP001499884">
    <property type="component" value="Unassembled WGS sequence"/>
</dbReference>
<gene>
    <name evidence="4" type="ORF">GCM10023082_10730</name>
</gene>
<proteinExistence type="predicted"/>
<dbReference type="Gene3D" id="2.30.30.40">
    <property type="entry name" value="SH3 Domains"/>
    <property type="match status" value="1"/>
</dbReference>